<keyword evidence="2" id="KW-1185">Reference proteome</keyword>
<dbReference type="Proteomes" id="UP000305674">
    <property type="component" value="Unassembled WGS sequence"/>
</dbReference>
<dbReference type="RefSeq" id="WP_136851110.1">
    <property type="nucleotide sequence ID" value="NZ_SWCI01000001.1"/>
</dbReference>
<dbReference type="OrthoDB" id="6197868at2"/>
<gene>
    <name evidence="1" type="ORF">FCL40_02770</name>
</gene>
<proteinExistence type="predicted"/>
<name>A0A4U1BL12_9GAMM</name>
<comment type="caution">
    <text evidence="1">The sequence shown here is derived from an EMBL/GenBank/DDBJ whole genome shotgun (WGS) entry which is preliminary data.</text>
</comment>
<dbReference type="Pfam" id="PF10689">
    <property type="entry name" value="DUF2496"/>
    <property type="match status" value="1"/>
</dbReference>
<organism evidence="1 2">
    <name type="scientific">Ferrimonas sediminicola</name>
    <dbReference type="NCBI Taxonomy" id="2569538"/>
    <lineage>
        <taxon>Bacteria</taxon>
        <taxon>Pseudomonadati</taxon>
        <taxon>Pseudomonadota</taxon>
        <taxon>Gammaproteobacteria</taxon>
        <taxon>Alteromonadales</taxon>
        <taxon>Ferrimonadaceae</taxon>
        <taxon>Ferrimonas</taxon>
    </lineage>
</organism>
<protein>
    <submittedName>
        <fullName evidence="1">DUF2496 domain-containing protein</fullName>
    </submittedName>
</protein>
<accession>A0A4U1BL12</accession>
<dbReference type="InterPro" id="IPR019630">
    <property type="entry name" value="DUF2496_YbaM-rel"/>
</dbReference>
<dbReference type="AlphaFoldDB" id="A0A4U1BL12"/>
<evidence type="ECO:0000313" key="1">
    <source>
        <dbReference type="EMBL" id="TKB51494.1"/>
    </source>
</evidence>
<reference evidence="1 2" key="1">
    <citation type="submission" date="2019-04" db="EMBL/GenBank/DDBJ databases">
        <authorList>
            <person name="Hwang J.C."/>
        </authorList>
    </citation>
    <scope>NUCLEOTIDE SEQUENCE [LARGE SCALE GENOMIC DNA]</scope>
    <source>
        <strain evidence="1 2">IMCC35001</strain>
    </source>
</reference>
<evidence type="ECO:0000313" key="2">
    <source>
        <dbReference type="Proteomes" id="UP000305674"/>
    </source>
</evidence>
<sequence>MSLEDAPQEIKLAVDLIYLLESNDIDPAMALRALAIVEQDLRRKLPDPPAGDPT</sequence>
<dbReference type="NCBIfam" id="NF008266">
    <property type="entry name" value="PRK11038.1"/>
    <property type="match status" value="1"/>
</dbReference>
<dbReference type="EMBL" id="SWCI01000001">
    <property type="protein sequence ID" value="TKB51494.1"/>
    <property type="molecule type" value="Genomic_DNA"/>
</dbReference>